<gene>
    <name evidence="8" type="ORF">LTR09_003786</name>
</gene>
<comment type="caution">
    <text evidence="8">The sequence shown here is derived from an EMBL/GenBank/DDBJ whole genome shotgun (WGS) entry which is preliminary data.</text>
</comment>
<evidence type="ECO:0000256" key="6">
    <source>
        <dbReference type="SAM" id="Phobius"/>
    </source>
</evidence>
<dbReference type="PROSITE" id="PS00216">
    <property type="entry name" value="SUGAR_TRANSPORT_1"/>
    <property type="match status" value="1"/>
</dbReference>
<dbReference type="AlphaFoldDB" id="A0AAJ0DQY8"/>
<dbReference type="PANTHER" id="PTHR23501:SF109">
    <property type="entry name" value="MAJOR FACILITATOR SUPERFAMILY (MFS) PROFILE DOMAIN-CONTAINING PROTEIN-RELATED"/>
    <property type="match status" value="1"/>
</dbReference>
<feature type="transmembrane region" description="Helical" evidence="6">
    <location>
        <begin position="258"/>
        <end position="277"/>
    </location>
</feature>
<dbReference type="PANTHER" id="PTHR23501">
    <property type="entry name" value="MAJOR FACILITATOR SUPERFAMILY"/>
    <property type="match status" value="1"/>
</dbReference>
<feature type="transmembrane region" description="Helical" evidence="6">
    <location>
        <begin position="298"/>
        <end position="315"/>
    </location>
</feature>
<name>A0AAJ0DQY8_9PEZI</name>
<reference evidence="8" key="1">
    <citation type="submission" date="2023-04" db="EMBL/GenBank/DDBJ databases">
        <title>Black Yeasts Isolated from many extreme environments.</title>
        <authorList>
            <person name="Coleine C."/>
            <person name="Stajich J.E."/>
            <person name="Selbmann L."/>
        </authorList>
    </citation>
    <scope>NUCLEOTIDE SEQUENCE</scope>
    <source>
        <strain evidence="8">CCFEE 5312</strain>
    </source>
</reference>
<feature type="transmembrane region" description="Helical" evidence="6">
    <location>
        <begin position="520"/>
        <end position="539"/>
    </location>
</feature>
<evidence type="ECO:0000256" key="3">
    <source>
        <dbReference type="ARBA" id="ARBA00022692"/>
    </source>
</evidence>
<organism evidence="8 9">
    <name type="scientific">Extremus antarcticus</name>
    <dbReference type="NCBI Taxonomy" id="702011"/>
    <lineage>
        <taxon>Eukaryota</taxon>
        <taxon>Fungi</taxon>
        <taxon>Dikarya</taxon>
        <taxon>Ascomycota</taxon>
        <taxon>Pezizomycotina</taxon>
        <taxon>Dothideomycetes</taxon>
        <taxon>Dothideomycetidae</taxon>
        <taxon>Mycosphaerellales</taxon>
        <taxon>Extremaceae</taxon>
        <taxon>Extremus</taxon>
    </lineage>
</organism>
<dbReference type="EMBL" id="JAWDJX010000009">
    <property type="protein sequence ID" value="KAK3055233.1"/>
    <property type="molecule type" value="Genomic_DNA"/>
</dbReference>
<feature type="transmembrane region" description="Helical" evidence="6">
    <location>
        <begin position="389"/>
        <end position="415"/>
    </location>
</feature>
<feature type="transmembrane region" description="Helical" evidence="6">
    <location>
        <begin position="224"/>
        <end position="246"/>
    </location>
</feature>
<dbReference type="GO" id="GO:0005886">
    <property type="term" value="C:plasma membrane"/>
    <property type="evidence" value="ECO:0007669"/>
    <property type="project" value="TreeGrafter"/>
</dbReference>
<keyword evidence="9" id="KW-1185">Reference proteome</keyword>
<keyword evidence="4 6" id="KW-1133">Transmembrane helix</keyword>
<evidence type="ECO:0000313" key="9">
    <source>
        <dbReference type="Proteomes" id="UP001271007"/>
    </source>
</evidence>
<feature type="transmembrane region" description="Helical" evidence="6">
    <location>
        <begin position="152"/>
        <end position="171"/>
    </location>
</feature>
<dbReference type="SUPFAM" id="SSF103473">
    <property type="entry name" value="MFS general substrate transporter"/>
    <property type="match status" value="1"/>
</dbReference>
<dbReference type="Gene3D" id="1.20.1250.20">
    <property type="entry name" value="MFS general substrate transporter like domains"/>
    <property type="match status" value="2"/>
</dbReference>
<feature type="transmembrane region" description="Helical" evidence="6">
    <location>
        <begin position="335"/>
        <end position="354"/>
    </location>
</feature>
<keyword evidence="2" id="KW-0813">Transport</keyword>
<feature type="transmembrane region" description="Helical" evidence="6">
    <location>
        <begin position="93"/>
        <end position="113"/>
    </location>
</feature>
<feature type="transmembrane region" description="Helical" evidence="6">
    <location>
        <begin position="51"/>
        <end position="81"/>
    </location>
</feature>
<sequence>MSAPPAIEKHEDTKMEITPVTKDQEIEYDDPHLAAVEQNPDKPENLSWTTLLAICALGGIAQIGWIPSSWAIASSVSFCVAGRLSDVFGRRSIILAGEVVAVVGARQIVAAAAQTMGAVIAGSTLLGFACGLVLVCFAGIPELLPFKYRGVGLAWVEVCIFVPWGGFAVLIANELETHGSWRWPYYIAIIYGAASLIGTFVFYKPQIRKRPNGELSTVAKLAGIDYTGLGLYTIGLTVLLVGLSWAGTPGHAWQSASVVAPIVVGAATFLAAFAYDFTIGASKEPFFPLRLFVRFRQFSANLIVVFVAGFVYYAGTSLVPEATFYIFSNNGFQLGLISLPNGVGQLFGSIVLPAILHKTKHPKNHILVALFIQTFFTGLYVFALPNHKAAWMAFQFFGQGCFSWITVCTLVNVGLHVPQSDLGLATGVIGTFRSAGGSVGDAVLTTILKGTVASQIGARVASAALANNFDARNLGALITAVADNALGIPDAFADVPGVTPAIEAAAATAYREAYGHAFRMVFYATIPFGVAAIVCALFIQDAGEYMTNHTSVHLEKEVIGMHHKSKNVEMS</sequence>
<accession>A0AAJ0DQY8</accession>
<evidence type="ECO:0000313" key="8">
    <source>
        <dbReference type="EMBL" id="KAK3055233.1"/>
    </source>
</evidence>
<dbReference type="PROSITE" id="PS50850">
    <property type="entry name" value="MFS"/>
    <property type="match status" value="1"/>
</dbReference>
<evidence type="ECO:0000256" key="5">
    <source>
        <dbReference type="ARBA" id="ARBA00023136"/>
    </source>
</evidence>
<dbReference type="InterPro" id="IPR005829">
    <property type="entry name" value="Sugar_transporter_CS"/>
</dbReference>
<feature type="transmembrane region" description="Helical" evidence="6">
    <location>
        <begin position="366"/>
        <end position="383"/>
    </location>
</feature>
<evidence type="ECO:0000256" key="2">
    <source>
        <dbReference type="ARBA" id="ARBA00022448"/>
    </source>
</evidence>
<proteinExistence type="predicted"/>
<keyword evidence="3 6" id="KW-0812">Transmembrane</keyword>
<dbReference type="InterPro" id="IPR020846">
    <property type="entry name" value="MFS_dom"/>
</dbReference>
<dbReference type="GO" id="GO:0022857">
    <property type="term" value="F:transmembrane transporter activity"/>
    <property type="evidence" value="ECO:0007669"/>
    <property type="project" value="InterPro"/>
</dbReference>
<dbReference type="InterPro" id="IPR010573">
    <property type="entry name" value="MFS_Str1/Tri12-like"/>
</dbReference>
<evidence type="ECO:0000256" key="4">
    <source>
        <dbReference type="ARBA" id="ARBA00022989"/>
    </source>
</evidence>
<protein>
    <recommendedName>
        <fullName evidence="7">Major facilitator superfamily (MFS) profile domain-containing protein</fullName>
    </recommendedName>
</protein>
<comment type="subcellular location">
    <subcellularLocation>
        <location evidence="1">Membrane</location>
        <topology evidence="1">Multi-pass membrane protein</topology>
    </subcellularLocation>
</comment>
<keyword evidence="5 6" id="KW-0472">Membrane</keyword>
<feature type="transmembrane region" description="Helical" evidence="6">
    <location>
        <begin position="119"/>
        <end position="140"/>
    </location>
</feature>
<dbReference type="Pfam" id="PF06609">
    <property type="entry name" value="TRI12"/>
    <property type="match status" value="1"/>
</dbReference>
<evidence type="ECO:0000259" key="7">
    <source>
        <dbReference type="PROSITE" id="PS50850"/>
    </source>
</evidence>
<dbReference type="Proteomes" id="UP001271007">
    <property type="component" value="Unassembled WGS sequence"/>
</dbReference>
<evidence type="ECO:0000256" key="1">
    <source>
        <dbReference type="ARBA" id="ARBA00004141"/>
    </source>
</evidence>
<dbReference type="InterPro" id="IPR036259">
    <property type="entry name" value="MFS_trans_sf"/>
</dbReference>
<feature type="domain" description="Major facilitator superfamily (MFS) profile" evidence="7">
    <location>
        <begin position="1"/>
        <end position="544"/>
    </location>
</feature>
<feature type="transmembrane region" description="Helical" evidence="6">
    <location>
        <begin position="183"/>
        <end position="203"/>
    </location>
</feature>